<sequence>MCFNLLKKCFLVYGFSTLALLICCCRLPAFAQSPAAGQQSAVRPNIVVIMADDLDSRQLSCYGGQNLKTTHIDRLAKEGLKFDNLIASEAMCVPTRASLFTGLYPARHGAYQNHKPVHADLKSIAHYLGDLGYRVALTGKDHMTKPRRTFPFTIVPGFETNCVAETDDYFLDSVAQFMQEEEPFCLFVMSCNPHAPWTVGNADAFDPATLKLPAHWVDTEPTRRQFARYLAEVQRLDDQVGDVLALLESKNQLDNTLVIFLGEQGPQFPGGKWTLYDNGQRSSMIIRWPKAIPAGRQTDALLQYEDITPTLIDIAGGTPDKDLDGRSFRALIDGKEGQHRKFAFGIHNNIPEGPAFPMRSIRDKRYKLIWNLLAEEDYHIKYMTNTNNKGQVFSSWRQRAATDEKARFLADRIVKHPRLEFYDLQEDPNELNNLADQQRYKKRIGTMERALKKWMEQQQDSGVAMDKPF</sequence>
<feature type="signal peptide" evidence="1">
    <location>
        <begin position="1"/>
        <end position="31"/>
    </location>
</feature>
<dbReference type="SUPFAM" id="SSF53649">
    <property type="entry name" value="Alkaline phosphatase-like"/>
    <property type="match status" value="1"/>
</dbReference>
<dbReference type="Proteomes" id="UP001597525">
    <property type="component" value="Unassembled WGS sequence"/>
</dbReference>
<dbReference type="CDD" id="cd16027">
    <property type="entry name" value="SGSH"/>
    <property type="match status" value="1"/>
</dbReference>
<evidence type="ECO:0000259" key="2">
    <source>
        <dbReference type="Pfam" id="PF00884"/>
    </source>
</evidence>
<feature type="chain" id="PRO_5046008995" evidence="1">
    <location>
        <begin position="32"/>
        <end position="469"/>
    </location>
</feature>
<proteinExistence type="predicted"/>
<dbReference type="EMBL" id="JBHUPB010000005">
    <property type="protein sequence ID" value="MFD2967221.1"/>
    <property type="molecule type" value="Genomic_DNA"/>
</dbReference>
<evidence type="ECO:0000256" key="1">
    <source>
        <dbReference type="SAM" id="SignalP"/>
    </source>
</evidence>
<evidence type="ECO:0000313" key="4">
    <source>
        <dbReference type="Proteomes" id="UP001597525"/>
    </source>
</evidence>
<dbReference type="Gene3D" id="3.40.720.10">
    <property type="entry name" value="Alkaline Phosphatase, subunit A"/>
    <property type="match status" value="1"/>
</dbReference>
<dbReference type="InterPro" id="IPR052701">
    <property type="entry name" value="GAG_Ulvan_Degrading_Sulfatases"/>
</dbReference>
<dbReference type="InterPro" id="IPR017850">
    <property type="entry name" value="Alkaline_phosphatase_core_sf"/>
</dbReference>
<comment type="caution">
    <text evidence="3">The sequence shown here is derived from an EMBL/GenBank/DDBJ whole genome shotgun (WGS) entry which is preliminary data.</text>
</comment>
<reference evidence="4" key="1">
    <citation type="journal article" date="2019" name="Int. J. Syst. Evol. Microbiol.">
        <title>The Global Catalogue of Microorganisms (GCM) 10K type strain sequencing project: providing services to taxonomists for standard genome sequencing and annotation.</title>
        <authorList>
            <consortium name="The Broad Institute Genomics Platform"/>
            <consortium name="The Broad Institute Genome Sequencing Center for Infectious Disease"/>
            <person name="Wu L."/>
            <person name="Ma J."/>
        </authorList>
    </citation>
    <scope>NUCLEOTIDE SEQUENCE [LARGE SCALE GENOMIC DNA]</scope>
    <source>
        <strain evidence="4">KCTC 22814</strain>
    </source>
</reference>
<gene>
    <name evidence="3" type="ORF">ACFS7Y_07475</name>
</gene>
<dbReference type="RefSeq" id="WP_320185090.1">
    <property type="nucleotide sequence ID" value="NZ_CP138332.1"/>
</dbReference>
<dbReference type="Pfam" id="PF00884">
    <property type="entry name" value="Sulfatase"/>
    <property type="match status" value="1"/>
</dbReference>
<feature type="domain" description="Sulfatase N-terminal" evidence="2">
    <location>
        <begin position="44"/>
        <end position="316"/>
    </location>
</feature>
<dbReference type="InterPro" id="IPR000917">
    <property type="entry name" value="Sulfatase_N"/>
</dbReference>
<protein>
    <submittedName>
        <fullName evidence="3">Sulfatase</fullName>
    </submittedName>
</protein>
<keyword evidence="4" id="KW-1185">Reference proteome</keyword>
<keyword evidence="1" id="KW-0732">Signal</keyword>
<dbReference type="PANTHER" id="PTHR43751:SF1">
    <property type="entry name" value="SULFATASE ATSG-RELATED"/>
    <property type="match status" value="1"/>
</dbReference>
<dbReference type="PANTHER" id="PTHR43751">
    <property type="entry name" value="SULFATASE"/>
    <property type="match status" value="1"/>
</dbReference>
<accession>A0ABW6BCN2</accession>
<name>A0ABW6BCN2_9SPHI</name>
<evidence type="ECO:0000313" key="3">
    <source>
        <dbReference type="EMBL" id="MFD2967221.1"/>
    </source>
</evidence>
<organism evidence="3 4">
    <name type="scientific">Sphingobacterium bambusae</name>
    <dbReference type="NCBI Taxonomy" id="662858"/>
    <lineage>
        <taxon>Bacteria</taxon>
        <taxon>Pseudomonadati</taxon>
        <taxon>Bacteroidota</taxon>
        <taxon>Sphingobacteriia</taxon>
        <taxon>Sphingobacteriales</taxon>
        <taxon>Sphingobacteriaceae</taxon>
        <taxon>Sphingobacterium</taxon>
    </lineage>
</organism>